<feature type="region of interest" description="Disordered" evidence="1">
    <location>
        <begin position="1"/>
        <end position="29"/>
    </location>
</feature>
<evidence type="ECO:0000256" key="1">
    <source>
        <dbReference type="SAM" id="MobiDB-lite"/>
    </source>
</evidence>
<evidence type="ECO:0000313" key="3">
    <source>
        <dbReference type="Proteomes" id="UP000243515"/>
    </source>
</evidence>
<dbReference type="EMBL" id="NPHW01003939">
    <property type="protein sequence ID" value="OXV08709.1"/>
    <property type="molecule type" value="Genomic_DNA"/>
</dbReference>
<dbReference type="AlphaFoldDB" id="A0A232LX21"/>
<feature type="compositionally biased region" description="Polar residues" evidence="1">
    <location>
        <begin position="12"/>
        <end position="27"/>
    </location>
</feature>
<reference evidence="2 3" key="1">
    <citation type="journal article" date="2015" name="Environ. Microbiol.">
        <title>Metagenome sequence of Elaphomyces granulatus from sporocarp tissue reveals Ascomycota ectomycorrhizal fingerprints of genome expansion and a Proteobacteria-rich microbiome.</title>
        <authorList>
            <person name="Quandt C.A."/>
            <person name="Kohler A."/>
            <person name="Hesse C.N."/>
            <person name="Sharpton T.J."/>
            <person name="Martin F."/>
            <person name="Spatafora J.W."/>
        </authorList>
    </citation>
    <scope>NUCLEOTIDE SEQUENCE [LARGE SCALE GENOMIC DNA]</scope>
    <source>
        <strain evidence="2 3">OSC145934</strain>
    </source>
</reference>
<keyword evidence="3" id="KW-1185">Reference proteome</keyword>
<protein>
    <submittedName>
        <fullName evidence="2">Uncharacterized protein</fullName>
    </submittedName>
</protein>
<proteinExistence type="predicted"/>
<sequence>MESYMDRIAGRSGNQSVFPKDFSQSTRDAAGFDVDREIEEDIQEEQENTRSFAAETTKWEKMRQAGQKLSESALTAGTIKSYENLWKQFLKYCEGFGDTHLENMKLLGQDTPSYIVCWIMEACESEGSADLPDTKDSHALKMRAAVNWGFAYKMRIGSNEP</sequence>
<comment type="caution">
    <text evidence="2">The sequence shown here is derived from an EMBL/GenBank/DDBJ whole genome shotgun (WGS) entry which is preliminary data.</text>
</comment>
<name>A0A232LX21_9EURO</name>
<organism evidence="2 3">
    <name type="scientific">Elaphomyces granulatus</name>
    <dbReference type="NCBI Taxonomy" id="519963"/>
    <lineage>
        <taxon>Eukaryota</taxon>
        <taxon>Fungi</taxon>
        <taxon>Dikarya</taxon>
        <taxon>Ascomycota</taxon>
        <taxon>Pezizomycotina</taxon>
        <taxon>Eurotiomycetes</taxon>
        <taxon>Eurotiomycetidae</taxon>
        <taxon>Eurotiales</taxon>
        <taxon>Elaphomycetaceae</taxon>
        <taxon>Elaphomyces</taxon>
    </lineage>
</organism>
<gene>
    <name evidence="2" type="ORF">Egran_03531</name>
</gene>
<dbReference type="Proteomes" id="UP000243515">
    <property type="component" value="Unassembled WGS sequence"/>
</dbReference>
<accession>A0A232LX21</accession>
<evidence type="ECO:0000313" key="2">
    <source>
        <dbReference type="EMBL" id="OXV08709.1"/>
    </source>
</evidence>